<dbReference type="InterPro" id="IPR014867">
    <property type="entry name" value="Spore_coat_CotH_CotH2/3/7"/>
</dbReference>
<dbReference type="Proteomes" id="UP001303902">
    <property type="component" value="Chromosome"/>
</dbReference>
<keyword evidence="1" id="KW-0472">Membrane</keyword>
<keyword evidence="1" id="KW-1133">Transmembrane helix</keyword>
<dbReference type="PANTHER" id="PTHR40050">
    <property type="entry name" value="INNER SPORE COAT PROTEIN H"/>
    <property type="match status" value="1"/>
</dbReference>
<gene>
    <name evidence="2" type="primary">pelG</name>
    <name evidence="2" type="ORF">QWT69_13240</name>
</gene>
<dbReference type="Pfam" id="PF16933">
    <property type="entry name" value="PelG"/>
    <property type="match status" value="1"/>
</dbReference>
<keyword evidence="1" id="KW-0812">Transmembrane</keyword>
<keyword evidence="3" id="KW-1185">Reference proteome</keyword>
<evidence type="ECO:0000256" key="1">
    <source>
        <dbReference type="SAM" id="Phobius"/>
    </source>
</evidence>
<evidence type="ECO:0000313" key="2">
    <source>
        <dbReference type="EMBL" id="WOV86826.1"/>
    </source>
</evidence>
<feature type="transmembrane region" description="Helical" evidence="1">
    <location>
        <begin position="137"/>
        <end position="156"/>
    </location>
</feature>
<feature type="transmembrane region" description="Helical" evidence="1">
    <location>
        <begin position="234"/>
        <end position="258"/>
    </location>
</feature>
<feature type="transmembrane region" description="Helical" evidence="1">
    <location>
        <begin position="106"/>
        <end position="131"/>
    </location>
</feature>
<evidence type="ECO:0000313" key="3">
    <source>
        <dbReference type="Proteomes" id="UP001303902"/>
    </source>
</evidence>
<dbReference type="PANTHER" id="PTHR40050:SF1">
    <property type="entry name" value="INNER SPORE COAT PROTEIN H"/>
    <property type="match status" value="1"/>
</dbReference>
<dbReference type="Gene3D" id="2.60.40.10">
    <property type="entry name" value="Immunoglobulins"/>
    <property type="match status" value="1"/>
</dbReference>
<feature type="transmembrane region" description="Helical" evidence="1">
    <location>
        <begin position="424"/>
        <end position="444"/>
    </location>
</feature>
<feature type="transmembrane region" description="Helical" evidence="1">
    <location>
        <begin position="369"/>
        <end position="392"/>
    </location>
</feature>
<feature type="transmembrane region" description="Helical" evidence="1">
    <location>
        <begin position="278"/>
        <end position="301"/>
    </location>
</feature>
<dbReference type="InterPro" id="IPR013783">
    <property type="entry name" value="Ig-like_fold"/>
</dbReference>
<name>A0ABZ0L2I5_9BACL</name>
<feature type="transmembrane region" description="Helical" evidence="1">
    <location>
        <begin position="335"/>
        <end position="357"/>
    </location>
</feature>
<dbReference type="Pfam" id="PF08757">
    <property type="entry name" value="CotH"/>
    <property type="match status" value="1"/>
</dbReference>
<sequence length="1042" mass="120561">MMAGIGFELRKMFREQGMVNQLKAYAYSSLTTIGPMILSMGLIVALQRITATKQMGYANWELYIATVSYCFIFSIVFTSGISMVLTRYTADMLYEKKYSRLMSAYYGALIVMLPIAAVVGALFLSAVSAGWMYKASAYFFFLLLIIVWIQGVFLSALKDYVRIVRGFAIGSVAAVCSGWVLSRLTTLDSTVTPLISLDIGFLLIVILSNLHFEQRFPRAEQGYYFEYLGYMKKYASLFFAGCFVYSGIYLHNFVYWLSPGGRSIADQFLIMPFYDLPVFYAFLTVLPTFVTFVVSVETAFYEKFRLYYLNIVNGGTIQDIKVAKQQMQKTLMKQVSFLVEVQLLFTILSIALGIKFLPKIGFTMAQLDLFIILSLAYFLFIIFFVLTHILMYFDDRKGVLGISAMFAIFNILFSYWMMNVGFDGLGMFIASAIAVGLVFARLLYVLRNIDYYTFCSQPITLQTARKKHRQFGKAASTAFVLVVSTMLLSACTFGSSIESNEEEDVQVEEIVNRASMPNNINTQLTEDERLYERDDDSSLKTLYITVLPKKKNKDESLDWYGLNRKTEKTFGEKLPIIMQEGFSDEDAPRSGMFGYGTTVENATIQLRGRSAWNQPQKSFRIKLNDEAGLYMGQQTVNLNKHISEFSRVRNKLSFDLMETIPNITSLRTQFIHLYVKDLSTGAKEAPYEDYGLFTHVEQPNKKFLKSHMLDPNGYLYKVNFFEFDRYEDFIKEETDPDFDLEKFETILEVKGRKEHGKLIKMLDDVNNLSMPIEDVMSLHFDEENFLTWTAINILMDNMDTEANNFFLYSPINNNKWYILPWDYDGGWELQRKAKTMQTFQTGISNYWVSKLANRYFRKQGNVDKLTAKIEELHKNYINEQTIAVQLERYRDIVEPFLYRYPDTNFLPSHAGDYDEELQIILQTPEASLRRYYEDLEKPKPYYMHDVEDVGDKLKFAWGLSFDLQDDELFYDIAVSRNLEFTDIVFEKKDISLNSIEIEKLPPGTYYWKSGVRDEHGNRQDAFDLTIDDDEVLHDGVREFEVE</sequence>
<feature type="transmembrane region" description="Helical" evidence="1">
    <location>
        <begin position="474"/>
        <end position="497"/>
    </location>
</feature>
<feature type="transmembrane region" description="Helical" evidence="1">
    <location>
        <begin position="62"/>
        <end position="85"/>
    </location>
</feature>
<accession>A0ABZ0L2I5</accession>
<reference evidence="2 3" key="1">
    <citation type="submission" date="2023-06" db="EMBL/GenBank/DDBJ databases">
        <title>Sporosarcina sp. nov., isolated from Korean tranditional fermented seafood 'Jeotgal'.</title>
        <authorList>
            <person name="Yang A.I."/>
            <person name="Shin N.-R."/>
        </authorList>
    </citation>
    <scope>NUCLEOTIDE SEQUENCE [LARGE SCALE GENOMIC DNA]</scope>
    <source>
        <strain evidence="2 3">T2O-4</strain>
    </source>
</reference>
<proteinExistence type="predicted"/>
<dbReference type="RefSeq" id="WP_317966345.1">
    <property type="nucleotide sequence ID" value="NZ_CP129118.1"/>
</dbReference>
<feature type="transmembrane region" description="Helical" evidence="1">
    <location>
        <begin position="194"/>
        <end position="213"/>
    </location>
</feature>
<protein>
    <submittedName>
        <fullName evidence="2">Exopolysaccharide Pel transporter PelG</fullName>
    </submittedName>
</protein>
<dbReference type="EMBL" id="CP129118">
    <property type="protein sequence ID" value="WOV86826.1"/>
    <property type="molecule type" value="Genomic_DNA"/>
</dbReference>
<organism evidence="2 3">
    <name type="scientific">Sporosarcina oncorhynchi</name>
    <dbReference type="NCBI Taxonomy" id="3056444"/>
    <lineage>
        <taxon>Bacteria</taxon>
        <taxon>Bacillati</taxon>
        <taxon>Bacillota</taxon>
        <taxon>Bacilli</taxon>
        <taxon>Bacillales</taxon>
        <taxon>Caryophanaceae</taxon>
        <taxon>Sporosarcina</taxon>
    </lineage>
</organism>
<dbReference type="InterPro" id="IPR031617">
    <property type="entry name" value="PelG"/>
</dbReference>
<feature type="transmembrane region" description="Helical" evidence="1">
    <location>
        <begin position="399"/>
        <end position="418"/>
    </location>
</feature>
<feature type="transmembrane region" description="Helical" evidence="1">
    <location>
        <begin position="24"/>
        <end position="50"/>
    </location>
</feature>
<feature type="transmembrane region" description="Helical" evidence="1">
    <location>
        <begin position="163"/>
        <end position="182"/>
    </location>
</feature>